<keyword evidence="3" id="KW-1185">Reference proteome</keyword>
<reference evidence="2 3" key="1">
    <citation type="submission" date="2013-09" db="EMBL/GenBank/DDBJ databases">
        <title>Whole genome sequencing of Halarchaeum acidiphilum strain MH1-52-1.</title>
        <authorList>
            <person name="Shimane Y."/>
            <person name="Minegishi H."/>
            <person name="Nishi S."/>
            <person name="Echigo A."/>
            <person name="Shuto A."/>
            <person name="Konishi M."/>
            <person name="Ito T."/>
            <person name="Ohkuma M."/>
            <person name="Ohta Y."/>
            <person name="Nagano Y."/>
            <person name="Tsubouchi T."/>
            <person name="Mori K."/>
            <person name="Usui K."/>
            <person name="Kamekura M."/>
            <person name="Usami R."/>
            <person name="Takaki Y."/>
            <person name="Hatada Y."/>
        </authorList>
    </citation>
    <scope>NUCLEOTIDE SEQUENCE [LARGE SCALE GENOMIC DNA]</scope>
    <source>
        <strain evidence="2 3">JCM 16109</strain>
    </source>
</reference>
<gene>
    <name evidence="2" type="ORF">MBEHAL_1320</name>
</gene>
<dbReference type="RefSeq" id="WP_021780138.1">
    <property type="nucleotide sequence ID" value="NZ_BATA01000026.1"/>
</dbReference>
<protein>
    <recommendedName>
        <fullName evidence="1">DUF8048 domain-containing protein</fullName>
    </recommendedName>
</protein>
<feature type="domain" description="DUF8048" evidence="1">
    <location>
        <begin position="5"/>
        <end position="120"/>
    </location>
</feature>
<sequence>MDDAHPISPTVVRETAADRDVSASALADALAAFQSLASDSPGVESVDDLVYEWRAAFRDDPLVERTPDAYYLAVGERVWRDFAERLDWSADVRESARAAHERAFAATLSEAALDGRCALVLCR</sequence>
<dbReference type="AlphaFoldDB" id="U2YU74"/>
<dbReference type="InterPro" id="IPR058361">
    <property type="entry name" value="DUF8048"/>
</dbReference>
<dbReference type="Proteomes" id="UP000016986">
    <property type="component" value="Unassembled WGS sequence"/>
</dbReference>
<dbReference type="OrthoDB" id="339814at2157"/>
<accession>U2YU74</accession>
<proteinExistence type="predicted"/>
<dbReference type="eggNOG" id="arCOG09051">
    <property type="taxonomic scope" value="Archaea"/>
</dbReference>
<organism evidence="2 3">
    <name type="scientific">Halarchaeum acidiphilum MH1-52-1</name>
    <dbReference type="NCBI Taxonomy" id="1261545"/>
    <lineage>
        <taxon>Archaea</taxon>
        <taxon>Methanobacteriati</taxon>
        <taxon>Methanobacteriota</taxon>
        <taxon>Stenosarchaea group</taxon>
        <taxon>Halobacteria</taxon>
        <taxon>Halobacteriales</taxon>
        <taxon>Halobacteriaceae</taxon>
    </lineage>
</organism>
<evidence type="ECO:0000259" key="1">
    <source>
        <dbReference type="Pfam" id="PF26222"/>
    </source>
</evidence>
<dbReference type="Pfam" id="PF26222">
    <property type="entry name" value="DUF8048"/>
    <property type="match status" value="1"/>
</dbReference>
<evidence type="ECO:0000313" key="2">
    <source>
        <dbReference type="EMBL" id="GAD52560.1"/>
    </source>
</evidence>
<name>U2YU74_9EURY</name>
<evidence type="ECO:0000313" key="3">
    <source>
        <dbReference type="Proteomes" id="UP000016986"/>
    </source>
</evidence>
<dbReference type="EMBL" id="BATA01000026">
    <property type="protein sequence ID" value="GAD52560.1"/>
    <property type="molecule type" value="Genomic_DNA"/>
</dbReference>
<comment type="caution">
    <text evidence="2">The sequence shown here is derived from an EMBL/GenBank/DDBJ whole genome shotgun (WGS) entry which is preliminary data.</text>
</comment>